<dbReference type="Proteomes" id="UP000050417">
    <property type="component" value="Unassembled WGS sequence"/>
</dbReference>
<dbReference type="GO" id="GO:0009228">
    <property type="term" value="P:thiamine biosynthetic process"/>
    <property type="evidence" value="ECO:0007669"/>
    <property type="project" value="InterPro"/>
</dbReference>
<dbReference type="PANTHER" id="PTHR31528:SF15">
    <property type="entry name" value="RIBOFLAVIN-BINDING PROTEIN RIBY"/>
    <property type="match status" value="1"/>
</dbReference>
<dbReference type="PROSITE" id="PS51257">
    <property type="entry name" value="PROKAR_LIPOPROTEIN"/>
    <property type="match status" value="1"/>
</dbReference>
<keyword evidence="1" id="KW-0732">Signal</keyword>
<evidence type="ECO:0000313" key="4">
    <source>
        <dbReference type="Proteomes" id="UP000050417"/>
    </source>
</evidence>
<gene>
    <name evidence="3" type="ORF">ADN00_08790</name>
</gene>
<dbReference type="Gene3D" id="3.40.190.10">
    <property type="entry name" value="Periplasmic binding protein-like II"/>
    <property type="match status" value="2"/>
</dbReference>
<feature type="signal peptide" evidence="1">
    <location>
        <begin position="1"/>
        <end position="25"/>
    </location>
</feature>
<reference evidence="3 4" key="1">
    <citation type="submission" date="2015-07" db="EMBL/GenBank/DDBJ databases">
        <title>Genome sequence of Ornatilinea apprima DSM 23815.</title>
        <authorList>
            <person name="Hemp J."/>
            <person name="Ward L.M."/>
            <person name="Pace L.A."/>
            <person name="Fischer W.W."/>
        </authorList>
    </citation>
    <scope>NUCLEOTIDE SEQUENCE [LARGE SCALE GENOMIC DNA]</scope>
    <source>
        <strain evidence="3 4">P3M-1</strain>
    </source>
</reference>
<protein>
    <recommendedName>
        <fullName evidence="2">SsuA/THI5-like domain-containing protein</fullName>
    </recommendedName>
</protein>
<dbReference type="InterPro" id="IPR027939">
    <property type="entry name" value="NMT1/THI5"/>
</dbReference>
<feature type="chain" id="PRO_5006132880" description="SsuA/THI5-like domain-containing protein" evidence="1">
    <location>
        <begin position="26"/>
        <end position="331"/>
    </location>
</feature>
<dbReference type="SUPFAM" id="SSF53850">
    <property type="entry name" value="Periplasmic binding protein-like II"/>
    <property type="match status" value="1"/>
</dbReference>
<evidence type="ECO:0000256" key="1">
    <source>
        <dbReference type="SAM" id="SignalP"/>
    </source>
</evidence>
<dbReference type="PANTHER" id="PTHR31528">
    <property type="entry name" value="4-AMINO-5-HYDROXYMETHYL-2-METHYLPYRIMIDINE PHOSPHATE SYNTHASE THI11-RELATED"/>
    <property type="match status" value="1"/>
</dbReference>
<comment type="caution">
    <text evidence="3">The sequence shown here is derived from an EMBL/GenBank/DDBJ whole genome shotgun (WGS) entry which is preliminary data.</text>
</comment>
<dbReference type="AlphaFoldDB" id="A0A0P6X6W4"/>
<evidence type="ECO:0000313" key="3">
    <source>
        <dbReference type="EMBL" id="KPL77673.1"/>
    </source>
</evidence>
<dbReference type="OrthoDB" id="9815602at2"/>
<accession>A0A0P6X6W4</accession>
<feature type="domain" description="SsuA/THI5-like" evidence="2">
    <location>
        <begin position="45"/>
        <end position="256"/>
    </location>
</feature>
<name>A0A0P6X6W4_9CHLR</name>
<dbReference type="PATRIC" id="fig|1134406.4.peg.1476"/>
<proteinExistence type="predicted"/>
<dbReference type="EMBL" id="LGCL01000022">
    <property type="protein sequence ID" value="KPL77673.1"/>
    <property type="molecule type" value="Genomic_DNA"/>
</dbReference>
<organism evidence="3 4">
    <name type="scientific">Ornatilinea apprima</name>
    <dbReference type="NCBI Taxonomy" id="1134406"/>
    <lineage>
        <taxon>Bacteria</taxon>
        <taxon>Bacillati</taxon>
        <taxon>Chloroflexota</taxon>
        <taxon>Anaerolineae</taxon>
        <taxon>Anaerolineales</taxon>
        <taxon>Anaerolineaceae</taxon>
        <taxon>Ornatilinea</taxon>
    </lineage>
</organism>
<dbReference type="RefSeq" id="WP_082390006.1">
    <property type="nucleotide sequence ID" value="NZ_LGCL01000022.1"/>
</dbReference>
<dbReference type="STRING" id="1134406.ADN00_08790"/>
<sequence>MKQRIIFSIVIISLLLAACAPQAPASAPASQELTAIRLPVGYIPNVQFAPLYVAMEKGYFKEAGLEVTLDYSFETDAVALVGANELPFSIASGEQVLLGRAQDLPVVYVYTWYGEYPVGIASLAEAGIVKPEDLRGRKIGTPVLYGASYIGFRALLQAGGLKESDVTLDVIGFNQVEALSSGQVDAVVIYVPNEPVQLANQGYKLNVIRTADYLPLVGNGLITNEKTIAENPELVRRMAGALQKGVADTLADPDAAYEICKKYVENLTEADEAAQKQVLKTSLEFYQTEPLGQSAPQAWENMQNILLTMGLLAGDQDLSQAWSNAFVTETK</sequence>
<dbReference type="Pfam" id="PF09084">
    <property type="entry name" value="NMT1"/>
    <property type="match status" value="1"/>
</dbReference>
<evidence type="ECO:0000259" key="2">
    <source>
        <dbReference type="Pfam" id="PF09084"/>
    </source>
</evidence>
<keyword evidence="4" id="KW-1185">Reference proteome</keyword>
<dbReference type="InterPro" id="IPR015168">
    <property type="entry name" value="SsuA/THI5"/>
</dbReference>